<evidence type="ECO:0000313" key="1">
    <source>
        <dbReference type="EMBL" id="CAG8524845.1"/>
    </source>
</evidence>
<evidence type="ECO:0000313" key="2">
    <source>
        <dbReference type="Proteomes" id="UP000789759"/>
    </source>
</evidence>
<organism evidence="1 2">
    <name type="scientific">Cetraspora pellucida</name>
    <dbReference type="NCBI Taxonomy" id="1433469"/>
    <lineage>
        <taxon>Eukaryota</taxon>
        <taxon>Fungi</taxon>
        <taxon>Fungi incertae sedis</taxon>
        <taxon>Mucoromycota</taxon>
        <taxon>Glomeromycotina</taxon>
        <taxon>Glomeromycetes</taxon>
        <taxon>Diversisporales</taxon>
        <taxon>Gigasporaceae</taxon>
        <taxon>Cetraspora</taxon>
    </lineage>
</organism>
<gene>
    <name evidence="1" type="ORF">CPELLU_LOCUS3565</name>
</gene>
<protein>
    <submittedName>
        <fullName evidence="1">22721_t:CDS:1</fullName>
    </submittedName>
</protein>
<reference evidence="1" key="1">
    <citation type="submission" date="2021-06" db="EMBL/GenBank/DDBJ databases">
        <authorList>
            <person name="Kallberg Y."/>
            <person name="Tangrot J."/>
            <person name="Rosling A."/>
        </authorList>
    </citation>
    <scope>NUCLEOTIDE SEQUENCE</scope>
    <source>
        <strain evidence="1">FL966</strain>
    </source>
</reference>
<accession>A0A9N9AD47</accession>
<dbReference type="Proteomes" id="UP000789759">
    <property type="component" value="Unassembled WGS sequence"/>
</dbReference>
<proteinExistence type="predicted"/>
<keyword evidence="2" id="KW-1185">Reference proteome</keyword>
<dbReference type="EMBL" id="CAJVQA010001754">
    <property type="protein sequence ID" value="CAG8524845.1"/>
    <property type="molecule type" value="Genomic_DNA"/>
</dbReference>
<comment type="caution">
    <text evidence="1">The sequence shown here is derived from an EMBL/GenBank/DDBJ whole genome shotgun (WGS) entry which is preliminary data.</text>
</comment>
<dbReference type="OrthoDB" id="2413832at2759"/>
<name>A0A9N9AD47_9GLOM</name>
<dbReference type="AlphaFoldDB" id="A0A9N9AD47"/>
<sequence length="309" mass="35474">MATSNQDALLKIDIGDCCIVCFDVSACYRGNISYFDQLEEILDHPDAPGVVMLYLLSRDLSNWSLEKIPATKMKIETICKKVYQDYFEWCSCNGEKLLTSKVARKKFSQISIDWARSRDNRTTDMPIFNMPEFIPPKLIPPQAEKNLSPSDKKEDKQKNLTQALFDYVEEEAETLVASTSGTSEISKMSNLPEPKIIERSQKDQTSKLPKPIELINRVVPSDTPSKETDSFKPINEIPFTILMSRAQHEERLRKRAIELGEDSDIFVTITEKDMLDSTAFHYKMEMDARMCGYAKEMEKDPKEYMDMSV</sequence>